<keyword evidence="2" id="KW-1185">Reference proteome</keyword>
<comment type="caution">
    <text evidence="1">The sequence shown here is derived from an EMBL/GenBank/DDBJ whole genome shotgun (WGS) entry which is preliminary data.</text>
</comment>
<gene>
    <name evidence="1" type="ORF">E2605_07600</name>
</gene>
<name>A0A4Y8L1Y7_9BACT</name>
<proteinExistence type="predicted"/>
<dbReference type="EMBL" id="SOML01000004">
    <property type="protein sequence ID" value="TFD96675.1"/>
    <property type="molecule type" value="Genomic_DNA"/>
</dbReference>
<dbReference type="Proteomes" id="UP000297861">
    <property type="component" value="Unassembled WGS sequence"/>
</dbReference>
<dbReference type="OrthoDB" id="9997351at2"/>
<sequence length="82" mass="9827">MDKDITLKLKWSKRDNDFKVYFPKSCDGSFLYSAFSDRLLYSHEKALKGDRLPFETENLIKQLEERGYDKTTLKFEIKLKRV</sequence>
<dbReference type="RefSeq" id="WP_134435998.1">
    <property type="nucleotide sequence ID" value="NZ_SOML01000004.1"/>
</dbReference>
<evidence type="ECO:0000313" key="1">
    <source>
        <dbReference type="EMBL" id="TFD96675.1"/>
    </source>
</evidence>
<dbReference type="AlphaFoldDB" id="A0A4Y8L1Y7"/>
<accession>A0A4Y8L1Y7</accession>
<organism evidence="1 2">
    <name type="scientific">Dysgonomonas capnocytophagoides</name>
    <dbReference type="NCBI Taxonomy" id="45254"/>
    <lineage>
        <taxon>Bacteria</taxon>
        <taxon>Pseudomonadati</taxon>
        <taxon>Bacteroidota</taxon>
        <taxon>Bacteroidia</taxon>
        <taxon>Bacteroidales</taxon>
        <taxon>Dysgonomonadaceae</taxon>
        <taxon>Dysgonomonas</taxon>
    </lineage>
</organism>
<reference evidence="1 2" key="1">
    <citation type="submission" date="2019-03" db="EMBL/GenBank/DDBJ databases">
        <title>San Antonio Military Medical Center submission to MRSN (WRAIR), pending publication.</title>
        <authorList>
            <person name="Blyth D.M."/>
            <person name="Mccarthy S.L."/>
            <person name="Schall S.E."/>
            <person name="Stam J.A."/>
            <person name="Ong A.C."/>
            <person name="Mcgann P.T."/>
        </authorList>
    </citation>
    <scope>NUCLEOTIDE SEQUENCE [LARGE SCALE GENOMIC DNA]</scope>
    <source>
        <strain evidence="1 2">MRSN571793</strain>
    </source>
</reference>
<protein>
    <submittedName>
        <fullName evidence="1">Uncharacterized protein</fullName>
    </submittedName>
</protein>
<evidence type="ECO:0000313" key="2">
    <source>
        <dbReference type="Proteomes" id="UP000297861"/>
    </source>
</evidence>